<dbReference type="RefSeq" id="XP_064851006.1">
    <property type="nucleotide sequence ID" value="XM_064994934.1"/>
</dbReference>
<protein>
    <recommendedName>
        <fullName evidence="2">Impact N-terminal domain-containing protein</fullName>
    </recommendedName>
</protein>
<keyword evidence="4" id="KW-1185">Reference proteome</keyword>
<feature type="domain" description="Impact N-terminal" evidence="2">
    <location>
        <begin position="33"/>
        <end position="148"/>
    </location>
</feature>
<reference evidence="3 4" key="1">
    <citation type="journal article" date="2023" name="Elife">
        <title>Identification of key yeast species and microbe-microbe interactions impacting larval growth of Drosophila in the wild.</title>
        <authorList>
            <person name="Mure A."/>
            <person name="Sugiura Y."/>
            <person name="Maeda R."/>
            <person name="Honda K."/>
            <person name="Sakurai N."/>
            <person name="Takahashi Y."/>
            <person name="Watada M."/>
            <person name="Katoh T."/>
            <person name="Gotoh A."/>
            <person name="Gotoh Y."/>
            <person name="Taniguchi I."/>
            <person name="Nakamura K."/>
            <person name="Hayashi T."/>
            <person name="Katayama T."/>
            <person name="Uemura T."/>
            <person name="Hattori Y."/>
        </authorList>
    </citation>
    <scope>NUCLEOTIDE SEQUENCE [LARGE SCALE GENOMIC DNA]</scope>
    <source>
        <strain evidence="3 4">SC-9</strain>
    </source>
</reference>
<dbReference type="PANTHER" id="PTHR16301:SF17">
    <property type="entry name" value="IMPACT FAMILY MEMBER YDL177C"/>
    <property type="match status" value="1"/>
</dbReference>
<dbReference type="GO" id="GO:0140469">
    <property type="term" value="P:GCN2-mediated signaling"/>
    <property type="evidence" value="ECO:0007669"/>
    <property type="project" value="TreeGrafter"/>
</dbReference>
<dbReference type="SUPFAM" id="SSF54211">
    <property type="entry name" value="Ribosomal protein S5 domain 2-like"/>
    <property type="match status" value="1"/>
</dbReference>
<accession>A0AAV5QHB3</accession>
<dbReference type="EMBL" id="BTFZ01000002">
    <property type="protein sequence ID" value="GMM34006.1"/>
    <property type="molecule type" value="Genomic_DNA"/>
</dbReference>
<organism evidence="3 4">
    <name type="scientific">Saccharomycopsis crataegensis</name>
    <dbReference type="NCBI Taxonomy" id="43959"/>
    <lineage>
        <taxon>Eukaryota</taxon>
        <taxon>Fungi</taxon>
        <taxon>Dikarya</taxon>
        <taxon>Ascomycota</taxon>
        <taxon>Saccharomycotina</taxon>
        <taxon>Saccharomycetes</taxon>
        <taxon>Saccharomycopsidaceae</taxon>
        <taxon>Saccharomycopsis</taxon>
    </lineage>
</organism>
<dbReference type="GO" id="GO:0006446">
    <property type="term" value="P:regulation of translational initiation"/>
    <property type="evidence" value="ECO:0007669"/>
    <property type="project" value="TreeGrafter"/>
</dbReference>
<comment type="similarity">
    <text evidence="1">Belongs to the IMPACT family.</text>
</comment>
<proteinExistence type="inferred from homology"/>
<sequence length="174" mass="19407">MNGYLRIMNEVTKRSISSKVSSKWTESTVLTVKKSKFKGYCIAIHDRKDIPQALQGLMEIEKALKKATHPQMYAFKIGNSPSNSDSPLRVVDQGYHDDGEGGAGLRLQGLLDRTKLVNILIVVARWYGGTPLGSSRFRCISDVATECLQLAGYLTNRQKISNDNLIDFTIIDKQ</sequence>
<dbReference type="GeneID" id="90071985"/>
<dbReference type="InterPro" id="IPR001498">
    <property type="entry name" value="Impact_N"/>
</dbReference>
<evidence type="ECO:0000259" key="2">
    <source>
        <dbReference type="Pfam" id="PF01205"/>
    </source>
</evidence>
<dbReference type="Pfam" id="PF01205">
    <property type="entry name" value="Impact_N"/>
    <property type="match status" value="1"/>
</dbReference>
<evidence type="ECO:0000313" key="4">
    <source>
        <dbReference type="Proteomes" id="UP001360560"/>
    </source>
</evidence>
<dbReference type="GO" id="GO:0005737">
    <property type="term" value="C:cytoplasm"/>
    <property type="evidence" value="ECO:0007669"/>
    <property type="project" value="TreeGrafter"/>
</dbReference>
<dbReference type="Gene3D" id="3.30.230.30">
    <property type="entry name" value="Impact, N-terminal domain"/>
    <property type="match status" value="1"/>
</dbReference>
<evidence type="ECO:0000313" key="3">
    <source>
        <dbReference type="EMBL" id="GMM34006.1"/>
    </source>
</evidence>
<dbReference type="InterPro" id="IPR036956">
    <property type="entry name" value="Impact_N_sf"/>
</dbReference>
<gene>
    <name evidence="3" type="ORF">DASC09_013310</name>
</gene>
<dbReference type="AlphaFoldDB" id="A0AAV5QHB3"/>
<name>A0AAV5QHB3_9ASCO</name>
<dbReference type="InterPro" id="IPR020568">
    <property type="entry name" value="Ribosomal_Su5_D2-typ_SF"/>
</dbReference>
<evidence type="ECO:0000256" key="1">
    <source>
        <dbReference type="ARBA" id="ARBA00007665"/>
    </source>
</evidence>
<dbReference type="InterPro" id="IPR023582">
    <property type="entry name" value="Impact"/>
</dbReference>
<dbReference type="PANTHER" id="PTHR16301">
    <property type="entry name" value="IMPACT-RELATED"/>
    <property type="match status" value="1"/>
</dbReference>
<dbReference type="Proteomes" id="UP001360560">
    <property type="component" value="Unassembled WGS sequence"/>
</dbReference>
<comment type="caution">
    <text evidence="3">The sequence shown here is derived from an EMBL/GenBank/DDBJ whole genome shotgun (WGS) entry which is preliminary data.</text>
</comment>